<dbReference type="CDD" id="cd05374">
    <property type="entry name" value="17beta-HSD-like_SDR_c"/>
    <property type="match status" value="1"/>
</dbReference>
<accession>A0ABW0WUJ9</accession>
<evidence type="ECO:0000256" key="1">
    <source>
        <dbReference type="ARBA" id="ARBA00006484"/>
    </source>
</evidence>
<dbReference type="SUPFAM" id="SSF51735">
    <property type="entry name" value="NAD(P)-binding Rossmann-fold domains"/>
    <property type="match status" value="1"/>
</dbReference>
<dbReference type="EMBL" id="JBHSOE010000104">
    <property type="protein sequence ID" value="MFC5660579.1"/>
    <property type="molecule type" value="Genomic_DNA"/>
</dbReference>
<protein>
    <submittedName>
        <fullName evidence="4">SDR family NAD(P)-dependent oxidoreductase</fullName>
    </submittedName>
</protein>
<dbReference type="Pfam" id="PF00106">
    <property type="entry name" value="adh_short"/>
    <property type="match status" value="1"/>
</dbReference>
<comment type="caution">
    <text evidence="4">The sequence shown here is derived from an EMBL/GenBank/DDBJ whole genome shotgun (WGS) entry which is preliminary data.</text>
</comment>
<proteinExistence type="inferred from homology"/>
<reference evidence="5" key="1">
    <citation type="journal article" date="2019" name="Int. J. Syst. Evol. Microbiol.">
        <title>The Global Catalogue of Microorganisms (GCM) 10K type strain sequencing project: providing services to taxonomists for standard genome sequencing and annotation.</title>
        <authorList>
            <consortium name="The Broad Institute Genomics Platform"/>
            <consortium name="The Broad Institute Genome Sequencing Center for Infectious Disease"/>
            <person name="Wu L."/>
            <person name="Ma J."/>
        </authorList>
    </citation>
    <scope>NUCLEOTIDE SEQUENCE [LARGE SCALE GENOMIC DNA]</scope>
    <source>
        <strain evidence="5">KCTC 5701</strain>
    </source>
</reference>
<dbReference type="Gene3D" id="3.40.50.720">
    <property type="entry name" value="NAD(P)-binding Rossmann-like Domain"/>
    <property type="match status" value="1"/>
</dbReference>
<dbReference type="PROSITE" id="PS00061">
    <property type="entry name" value="ADH_SHORT"/>
    <property type="match status" value="1"/>
</dbReference>
<evidence type="ECO:0000256" key="3">
    <source>
        <dbReference type="RuleBase" id="RU000363"/>
    </source>
</evidence>
<keyword evidence="2" id="KW-0560">Oxidoreductase</keyword>
<gene>
    <name evidence="4" type="ORF">ACFP3J_34575</name>
</gene>
<dbReference type="PANTHER" id="PTHR43976">
    <property type="entry name" value="SHORT CHAIN DEHYDROGENASE"/>
    <property type="match status" value="1"/>
</dbReference>
<evidence type="ECO:0000313" key="5">
    <source>
        <dbReference type="Proteomes" id="UP001596065"/>
    </source>
</evidence>
<dbReference type="RefSeq" id="WP_344347915.1">
    <property type="nucleotide sequence ID" value="NZ_BAAASM010000014.1"/>
</dbReference>
<dbReference type="InterPro" id="IPR020904">
    <property type="entry name" value="Sc_DH/Rdtase_CS"/>
</dbReference>
<evidence type="ECO:0000256" key="2">
    <source>
        <dbReference type="ARBA" id="ARBA00023002"/>
    </source>
</evidence>
<dbReference type="InterPro" id="IPR002347">
    <property type="entry name" value="SDR_fam"/>
</dbReference>
<name>A0ABW0WUJ9_STRNO</name>
<dbReference type="Proteomes" id="UP001596065">
    <property type="component" value="Unassembled WGS sequence"/>
</dbReference>
<dbReference type="PRINTS" id="PR00080">
    <property type="entry name" value="SDRFAMILY"/>
</dbReference>
<organism evidence="4 5">
    <name type="scientific">Streptomyces nogalater</name>
    <dbReference type="NCBI Taxonomy" id="38314"/>
    <lineage>
        <taxon>Bacteria</taxon>
        <taxon>Bacillati</taxon>
        <taxon>Actinomycetota</taxon>
        <taxon>Actinomycetes</taxon>
        <taxon>Kitasatosporales</taxon>
        <taxon>Streptomycetaceae</taxon>
        <taxon>Streptomyces</taxon>
    </lineage>
</organism>
<comment type="similarity">
    <text evidence="1 3">Belongs to the short-chain dehydrogenases/reductases (SDR) family.</text>
</comment>
<dbReference type="PANTHER" id="PTHR43976:SF16">
    <property type="entry name" value="SHORT-CHAIN DEHYDROGENASE_REDUCTASE FAMILY PROTEIN"/>
    <property type="match status" value="1"/>
</dbReference>
<evidence type="ECO:0000313" key="4">
    <source>
        <dbReference type="EMBL" id="MFC5660579.1"/>
    </source>
</evidence>
<dbReference type="PRINTS" id="PR00081">
    <property type="entry name" value="GDHRDH"/>
</dbReference>
<keyword evidence="5" id="KW-1185">Reference proteome</keyword>
<dbReference type="InterPro" id="IPR051911">
    <property type="entry name" value="SDR_oxidoreductase"/>
</dbReference>
<sequence length="273" mass="29026">MSEARVWLITGASRGLGRAFTEAALAAGDRVVGAARDVQPLAELAAKYPDHLVPLPLDVTDRRAVFEGVERAAAAFGRLDVVVNNAGGMLYGMVEEATEAQIRAHFDVNFFGAVWVTQAVLPHLRAQGGGRLLQVSSMGSGGGMATVGFYGAGKAALDSVSEALAREVEGFGIKVTVVQMGGYNTGLFTTGTTATEPLPRYEPLRTEMEALWGDAVAPDPDTAAPVIMELAALPDPPRRLIVGSQSFDHVLHMNQARTELYRSWEHLSRLAPG</sequence>
<dbReference type="NCBIfam" id="NF006114">
    <property type="entry name" value="PRK08263.1"/>
    <property type="match status" value="1"/>
</dbReference>
<dbReference type="InterPro" id="IPR036291">
    <property type="entry name" value="NAD(P)-bd_dom_sf"/>
</dbReference>